<evidence type="ECO:0008006" key="3">
    <source>
        <dbReference type="Google" id="ProtNLM"/>
    </source>
</evidence>
<organism evidence="1 2">
    <name type="scientific">Acinetobacter sichuanensis</name>
    <dbReference type="NCBI Taxonomy" id="2136183"/>
    <lineage>
        <taxon>Bacteria</taxon>
        <taxon>Pseudomonadati</taxon>
        <taxon>Pseudomonadota</taxon>
        <taxon>Gammaproteobacteria</taxon>
        <taxon>Moraxellales</taxon>
        <taxon>Moraxellaceae</taxon>
        <taxon>Acinetobacter</taxon>
    </lineage>
</organism>
<name>A0ABV7BCW8_9GAMM</name>
<evidence type="ECO:0000313" key="2">
    <source>
        <dbReference type="Proteomes" id="UP001595455"/>
    </source>
</evidence>
<dbReference type="Proteomes" id="UP001595455">
    <property type="component" value="Unassembled WGS sequence"/>
</dbReference>
<comment type="caution">
    <text evidence="1">The sequence shown here is derived from an EMBL/GenBank/DDBJ whole genome shotgun (WGS) entry which is preliminary data.</text>
</comment>
<sequence>MDKFEQWFINQDFYTNMRFIHGDALFIKDGDVYRVLPVQMTWVAWQSRQAEVDLLQQYNDDLAGGQCCLYRELKEKDKRIEAAMSLIQAWNDQGYRDDAEQLINVDLVEALRGERE</sequence>
<accession>A0ABV7BCW8</accession>
<dbReference type="EMBL" id="JBHRSF010000008">
    <property type="protein sequence ID" value="MFC2994691.1"/>
    <property type="molecule type" value="Genomic_DNA"/>
</dbReference>
<proteinExistence type="predicted"/>
<protein>
    <recommendedName>
        <fullName evidence="3">Phage protein</fullName>
    </recommendedName>
</protein>
<evidence type="ECO:0000313" key="1">
    <source>
        <dbReference type="EMBL" id="MFC2994691.1"/>
    </source>
</evidence>
<gene>
    <name evidence="1" type="ORF">ACFODO_05255</name>
</gene>
<reference evidence="2" key="1">
    <citation type="journal article" date="2019" name="Int. J. Syst. Evol. Microbiol.">
        <title>The Global Catalogue of Microorganisms (GCM) 10K type strain sequencing project: providing services to taxonomists for standard genome sequencing and annotation.</title>
        <authorList>
            <consortium name="The Broad Institute Genomics Platform"/>
            <consortium name="The Broad Institute Genome Sequencing Center for Infectious Disease"/>
            <person name="Wu L."/>
            <person name="Ma J."/>
        </authorList>
    </citation>
    <scope>NUCLEOTIDE SEQUENCE [LARGE SCALE GENOMIC DNA]</scope>
    <source>
        <strain evidence="2">KCTC 62575</strain>
    </source>
</reference>
<dbReference type="RefSeq" id="WP_378227170.1">
    <property type="nucleotide sequence ID" value="NZ_JBHRSF010000008.1"/>
</dbReference>
<keyword evidence="2" id="KW-1185">Reference proteome</keyword>